<sequence length="77" mass="8640">MTDNERHTSYGIGGAGNLRRPSVVEAAKETLANMPSEQPRRRSSVWSTTSIKERKGSILSIFRRGSTTEMPQKEMED</sequence>
<evidence type="ECO:0000256" key="1">
    <source>
        <dbReference type="SAM" id="MobiDB-lite"/>
    </source>
</evidence>
<protein>
    <submittedName>
        <fullName evidence="2">Uncharacterized protein</fullName>
    </submittedName>
</protein>
<name>A0A6A6QPG3_9PEZI</name>
<dbReference type="EMBL" id="MU004190">
    <property type="protein sequence ID" value="KAF2494408.1"/>
    <property type="molecule type" value="Genomic_DNA"/>
</dbReference>
<dbReference type="AlphaFoldDB" id="A0A6A6QPG3"/>
<evidence type="ECO:0000313" key="3">
    <source>
        <dbReference type="Proteomes" id="UP000799750"/>
    </source>
</evidence>
<evidence type="ECO:0000313" key="2">
    <source>
        <dbReference type="EMBL" id="KAF2494408.1"/>
    </source>
</evidence>
<gene>
    <name evidence="2" type="ORF">BU16DRAFT_562067</name>
</gene>
<dbReference type="OrthoDB" id="3796963at2759"/>
<reference evidence="2" key="1">
    <citation type="journal article" date="2020" name="Stud. Mycol.">
        <title>101 Dothideomycetes genomes: a test case for predicting lifestyles and emergence of pathogens.</title>
        <authorList>
            <person name="Haridas S."/>
            <person name="Albert R."/>
            <person name="Binder M."/>
            <person name="Bloem J."/>
            <person name="Labutti K."/>
            <person name="Salamov A."/>
            <person name="Andreopoulos B."/>
            <person name="Baker S."/>
            <person name="Barry K."/>
            <person name="Bills G."/>
            <person name="Bluhm B."/>
            <person name="Cannon C."/>
            <person name="Castanera R."/>
            <person name="Culley D."/>
            <person name="Daum C."/>
            <person name="Ezra D."/>
            <person name="Gonzalez J."/>
            <person name="Henrissat B."/>
            <person name="Kuo A."/>
            <person name="Liang C."/>
            <person name="Lipzen A."/>
            <person name="Lutzoni F."/>
            <person name="Magnuson J."/>
            <person name="Mondo S."/>
            <person name="Nolan M."/>
            <person name="Ohm R."/>
            <person name="Pangilinan J."/>
            <person name="Park H.-J."/>
            <person name="Ramirez L."/>
            <person name="Alfaro M."/>
            <person name="Sun H."/>
            <person name="Tritt A."/>
            <person name="Yoshinaga Y."/>
            <person name="Zwiers L.-H."/>
            <person name="Turgeon B."/>
            <person name="Goodwin S."/>
            <person name="Spatafora J."/>
            <person name="Crous P."/>
            <person name="Grigoriev I."/>
        </authorList>
    </citation>
    <scope>NUCLEOTIDE SEQUENCE</scope>
    <source>
        <strain evidence="2">CBS 269.34</strain>
    </source>
</reference>
<feature type="region of interest" description="Disordered" evidence="1">
    <location>
        <begin position="1"/>
        <end position="50"/>
    </location>
</feature>
<organism evidence="2 3">
    <name type="scientific">Lophium mytilinum</name>
    <dbReference type="NCBI Taxonomy" id="390894"/>
    <lineage>
        <taxon>Eukaryota</taxon>
        <taxon>Fungi</taxon>
        <taxon>Dikarya</taxon>
        <taxon>Ascomycota</taxon>
        <taxon>Pezizomycotina</taxon>
        <taxon>Dothideomycetes</taxon>
        <taxon>Pleosporomycetidae</taxon>
        <taxon>Mytilinidiales</taxon>
        <taxon>Mytilinidiaceae</taxon>
        <taxon>Lophium</taxon>
    </lineage>
</organism>
<proteinExistence type="predicted"/>
<dbReference type="Proteomes" id="UP000799750">
    <property type="component" value="Unassembled WGS sequence"/>
</dbReference>
<keyword evidence="3" id="KW-1185">Reference proteome</keyword>
<accession>A0A6A6QPG3</accession>